<feature type="compositionally biased region" description="Basic residues" evidence="1">
    <location>
        <begin position="15"/>
        <end position="25"/>
    </location>
</feature>
<sequence length="70" mass="7729">ESRTEDRAHAQPRDRRPRVGARRAPGRPARGGPRRRVALDRCRGLRRAAGHAGPRQGRRPARGRPAAAPL</sequence>
<feature type="non-terminal residue" evidence="2">
    <location>
        <position position="1"/>
    </location>
</feature>
<evidence type="ECO:0000256" key="1">
    <source>
        <dbReference type="SAM" id="MobiDB-lite"/>
    </source>
</evidence>
<name>A0A6J4IL84_9PSEU</name>
<evidence type="ECO:0000313" key="2">
    <source>
        <dbReference type="EMBL" id="CAA9253446.1"/>
    </source>
</evidence>
<proteinExistence type="predicted"/>
<organism evidence="2">
    <name type="scientific">uncultured Actinomycetospora sp</name>
    <dbReference type="NCBI Taxonomy" id="1135996"/>
    <lineage>
        <taxon>Bacteria</taxon>
        <taxon>Bacillati</taxon>
        <taxon>Actinomycetota</taxon>
        <taxon>Actinomycetes</taxon>
        <taxon>Pseudonocardiales</taxon>
        <taxon>Pseudonocardiaceae</taxon>
        <taxon>Actinomycetospora</taxon>
        <taxon>environmental samples</taxon>
    </lineage>
</organism>
<protein>
    <submittedName>
        <fullName evidence="2">Uncharacterized protein</fullName>
    </submittedName>
</protein>
<gene>
    <name evidence="2" type="ORF">AVDCRST_MAG54-2120</name>
</gene>
<dbReference type="AlphaFoldDB" id="A0A6J4IL84"/>
<feature type="non-terminal residue" evidence="2">
    <location>
        <position position="70"/>
    </location>
</feature>
<dbReference type="EMBL" id="CADCTH010000280">
    <property type="protein sequence ID" value="CAA9253446.1"/>
    <property type="molecule type" value="Genomic_DNA"/>
</dbReference>
<feature type="region of interest" description="Disordered" evidence="1">
    <location>
        <begin position="1"/>
        <end position="70"/>
    </location>
</feature>
<accession>A0A6J4IL84</accession>
<reference evidence="2" key="1">
    <citation type="submission" date="2020-02" db="EMBL/GenBank/DDBJ databases">
        <authorList>
            <person name="Meier V. D."/>
        </authorList>
    </citation>
    <scope>NUCLEOTIDE SEQUENCE</scope>
    <source>
        <strain evidence="2">AVDCRST_MAG54</strain>
    </source>
</reference>
<feature type="compositionally biased region" description="Basic and acidic residues" evidence="1">
    <location>
        <begin position="1"/>
        <end position="14"/>
    </location>
</feature>